<dbReference type="PANTHER" id="PTHR42085:SF1">
    <property type="entry name" value="F-BOX DOMAIN-CONTAINING PROTEIN"/>
    <property type="match status" value="1"/>
</dbReference>
<protein>
    <recommendedName>
        <fullName evidence="3">F-box domain-containing protein</fullName>
    </recommendedName>
</protein>
<proteinExistence type="predicted"/>
<dbReference type="Proteomes" id="UP000799424">
    <property type="component" value="Unassembled WGS sequence"/>
</dbReference>
<dbReference type="OrthoDB" id="4133832at2759"/>
<evidence type="ECO:0000313" key="2">
    <source>
        <dbReference type="Proteomes" id="UP000799424"/>
    </source>
</evidence>
<gene>
    <name evidence="1" type="ORF">CC86DRAFT_92679</name>
</gene>
<evidence type="ECO:0008006" key="3">
    <source>
        <dbReference type="Google" id="ProtNLM"/>
    </source>
</evidence>
<reference evidence="1" key="1">
    <citation type="journal article" date="2020" name="Stud. Mycol.">
        <title>101 Dothideomycetes genomes: a test case for predicting lifestyles and emergence of pathogens.</title>
        <authorList>
            <person name="Haridas S."/>
            <person name="Albert R."/>
            <person name="Binder M."/>
            <person name="Bloem J."/>
            <person name="Labutti K."/>
            <person name="Salamov A."/>
            <person name="Andreopoulos B."/>
            <person name="Baker S."/>
            <person name="Barry K."/>
            <person name="Bills G."/>
            <person name="Bluhm B."/>
            <person name="Cannon C."/>
            <person name="Castanera R."/>
            <person name="Culley D."/>
            <person name="Daum C."/>
            <person name="Ezra D."/>
            <person name="Gonzalez J."/>
            <person name="Henrissat B."/>
            <person name="Kuo A."/>
            <person name="Liang C."/>
            <person name="Lipzen A."/>
            <person name="Lutzoni F."/>
            <person name="Magnuson J."/>
            <person name="Mondo S."/>
            <person name="Nolan M."/>
            <person name="Ohm R."/>
            <person name="Pangilinan J."/>
            <person name="Park H.-J."/>
            <person name="Ramirez L."/>
            <person name="Alfaro M."/>
            <person name="Sun H."/>
            <person name="Tritt A."/>
            <person name="Yoshinaga Y."/>
            <person name="Zwiers L.-H."/>
            <person name="Turgeon B."/>
            <person name="Goodwin S."/>
            <person name="Spatafora J."/>
            <person name="Crous P."/>
            <person name="Grigoriev I."/>
        </authorList>
    </citation>
    <scope>NUCLEOTIDE SEQUENCE</scope>
    <source>
        <strain evidence="1">CBS 113818</strain>
    </source>
</reference>
<dbReference type="InterPro" id="IPR038883">
    <property type="entry name" value="AN11006-like"/>
</dbReference>
<dbReference type="PANTHER" id="PTHR42085">
    <property type="entry name" value="F-BOX DOMAIN-CONTAINING PROTEIN"/>
    <property type="match status" value="1"/>
</dbReference>
<sequence>MSTSIGVTITSDVSANKTSNSSAAPLLRLSGELRNRIYHFAQEAKPLFIIPPMKRDESILPGQSSSSTQRPQYQGLMQTCRQLRAEFRPIYRAQTVHHLYPVHVAAYISTFLRRSDEKMDTVVDNVVLDIHQQQLDMPATNDFSILPLIRFCYDLNRTPHANCRLRVRVQTCAADLSDIPGDELTQLFRFAHEPILAGSVSPEPRWESYIRHAIKDIQLTIIAKANIICVDVQLTPEYPVDKDLYERGVWKQVTDCEFDLWYCDTLDWEGYFGMKLKGTFGRIYYAETA</sequence>
<evidence type="ECO:0000313" key="1">
    <source>
        <dbReference type="EMBL" id="KAF2832676.1"/>
    </source>
</evidence>
<accession>A0A6A7AHI3</accession>
<organism evidence="1 2">
    <name type="scientific">Ophiobolus disseminans</name>
    <dbReference type="NCBI Taxonomy" id="1469910"/>
    <lineage>
        <taxon>Eukaryota</taxon>
        <taxon>Fungi</taxon>
        <taxon>Dikarya</taxon>
        <taxon>Ascomycota</taxon>
        <taxon>Pezizomycotina</taxon>
        <taxon>Dothideomycetes</taxon>
        <taxon>Pleosporomycetidae</taxon>
        <taxon>Pleosporales</taxon>
        <taxon>Pleosporineae</taxon>
        <taxon>Phaeosphaeriaceae</taxon>
        <taxon>Ophiobolus</taxon>
    </lineage>
</organism>
<dbReference type="AlphaFoldDB" id="A0A6A7AHI3"/>
<keyword evidence="2" id="KW-1185">Reference proteome</keyword>
<dbReference type="EMBL" id="MU006217">
    <property type="protein sequence ID" value="KAF2832676.1"/>
    <property type="molecule type" value="Genomic_DNA"/>
</dbReference>
<name>A0A6A7AHI3_9PLEO</name>